<dbReference type="AlphaFoldDB" id="A0ABD5VD22"/>
<name>A0ABD5VD22_9EURY</name>
<dbReference type="InterPro" id="IPR036188">
    <property type="entry name" value="FAD/NAD-bd_sf"/>
</dbReference>
<dbReference type="RefSeq" id="WP_336350248.1">
    <property type="nucleotide sequence ID" value="NZ_JAZAQL010000002.1"/>
</dbReference>
<dbReference type="PANTHER" id="PTHR43422">
    <property type="entry name" value="THIAMINE THIAZOLE SYNTHASE"/>
    <property type="match status" value="1"/>
</dbReference>
<dbReference type="EC" id="1.-.-.-" evidence="2"/>
<feature type="domain" description="FAD-binding" evidence="1">
    <location>
        <begin position="22"/>
        <end position="355"/>
    </location>
</feature>
<dbReference type="Proteomes" id="UP001596395">
    <property type="component" value="Unassembled WGS sequence"/>
</dbReference>
<keyword evidence="3" id="KW-1185">Reference proteome</keyword>
<gene>
    <name evidence="2" type="ORF">ACFQGB_10470</name>
</gene>
<sequence>MTLDELERYDADAVEYCGDRAVVVGGSVAGLLAARVLADGFDEVLVLERDEVPDEPVQRDGVPQATQIHALLEAGRATIEDCCPGYCESLLAAGGVLLDGARDLRFYDQGGYLADGPRRMPFYAATRPLFEDVLREHVTAGRSVTVQDRTRVTDFLLDDDGDAVVGVERREGTGDAERVPADVVVDATGRASRTPRWLEANGFPAPPVEDVPIDVGYATVAVERPPGGRKTMLAMASAPRTRGEAVFPVEGDRWLVNVHGVAGDHPPADLDGVREFAASLPTDAAATTLSEHEIRGDVHAYRFPSSRRRYYERLDTVPEGLLVVGDALASFNPIYGQGMSVAALEALALHRALAADGTTGLPERFFENAAPVVDHAWEMAVGADAPFAPGNAPVPGRVAAFGRYFDHVMRAAQDDGHLREALMRVIAMQDSPTALVRPRVLRRVAAAEVRNARARRSTTGSALRRLASALGSRFA</sequence>
<accession>A0ABD5VD22</accession>
<keyword evidence="2" id="KW-0560">Oxidoreductase</keyword>
<comment type="caution">
    <text evidence="2">The sequence shown here is derived from an EMBL/GenBank/DDBJ whole genome shotgun (WGS) entry which is preliminary data.</text>
</comment>
<proteinExistence type="predicted"/>
<evidence type="ECO:0000259" key="1">
    <source>
        <dbReference type="Pfam" id="PF01494"/>
    </source>
</evidence>
<evidence type="ECO:0000313" key="3">
    <source>
        <dbReference type="Proteomes" id="UP001596395"/>
    </source>
</evidence>
<dbReference type="GO" id="GO:0016491">
    <property type="term" value="F:oxidoreductase activity"/>
    <property type="evidence" value="ECO:0007669"/>
    <property type="project" value="UniProtKB-KW"/>
</dbReference>
<dbReference type="EMBL" id="JBHSXN010000002">
    <property type="protein sequence ID" value="MFC6953287.1"/>
    <property type="molecule type" value="Genomic_DNA"/>
</dbReference>
<dbReference type="SUPFAM" id="SSF51905">
    <property type="entry name" value="FAD/NAD(P)-binding domain"/>
    <property type="match status" value="1"/>
</dbReference>
<dbReference type="Gene3D" id="3.50.50.60">
    <property type="entry name" value="FAD/NAD(P)-binding domain"/>
    <property type="match status" value="1"/>
</dbReference>
<dbReference type="InterPro" id="IPR002938">
    <property type="entry name" value="FAD-bd"/>
</dbReference>
<evidence type="ECO:0000313" key="2">
    <source>
        <dbReference type="EMBL" id="MFC6953287.1"/>
    </source>
</evidence>
<reference evidence="2 3" key="1">
    <citation type="journal article" date="2019" name="Int. J. Syst. Evol. Microbiol.">
        <title>The Global Catalogue of Microorganisms (GCM) 10K type strain sequencing project: providing services to taxonomists for standard genome sequencing and annotation.</title>
        <authorList>
            <consortium name="The Broad Institute Genomics Platform"/>
            <consortium name="The Broad Institute Genome Sequencing Center for Infectious Disease"/>
            <person name="Wu L."/>
            <person name="Ma J."/>
        </authorList>
    </citation>
    <scope>NUCLEOTIDE SEQUENCE [LARGE SCALE GENOMIC DNA]</scope>
    <source>
        <strain evidence="2 3">GX26</strain>
    </source>
</reference>
<dbReference type="PANTHER" id="PTHR43422:SF3">
    <property type="entry name" value="THIAMINE THIAZOLE SYNTHASE"/>
    <property type="match status" value="1"/>
</dbReference>
<dbReference type="Pfam" id="PF01494">
    <property type="entry name" value="FAD_binding_3"/>
    <property type="match status" value="1"/>
</dbReference>
<protein>
    <submittedName>
        <fullName evidence="2">NAD(P)/FAD-dependent oxidoreductase</fullName>
        <ecNumber evidence="2">1.-.-.-</ecNumber>
    </submittedName>
</protein>
<organism evidence="2 3">
    <name type="scientific">Halorubellus litoreus</name>
    <dbReference type="NCBI Taxonomy" id="755308"/>
    <lineage>
        <taxon>Archaea</taxon>
        <taxon>Methanobacteriati</taxon>
        <taxon>Methanobacteriota</taxon>
        <taxon>Stenosarchaea group</taxon>
        <taxon>Halobacteria</taxon>
        <taxon>Halobacteriales</taxon>
        <taxon>Halorubellaceae</taxon>
        <taxon>Halorubellus</taxon>
    </lineage>
</organism>